<keyword evidence="3" id="KW-1185">Reference proteome</keyword>
<feature type="compositionally biased region" description="Polar residues" evidence="1">
    <location>
        <begin position="1"/>
        <end position="10"/>
    </location>
</feature>
<comment type="caution">
    <text evidence="2">The sequence shown here is derived from an EMBL/GenBank/DDBJ whole genome shotgun (WGS) entry which is preliminary data.</text>
</comment>
<protein>
    <submittedName>
        <fullName evidence="2">Uncharacterized protein</fullName>
    </submittedName>
</protein>
<dbReference type="EMBL" id="VIEB01000569">
    <property type="protein sequence ID" value="TQD86311.1"/>
    <property type="molecule type" value="Genomic_DNA"/>
</dbReference>
<accession>A0A540LIM0</accession>
<evidence type="ECO:0000313" key="2">
    <source>
        <dbReference type="EMBL" id="TQD86311.1"/>
    </source>
</evidence>
<dbReference type="Proteomes" id="UP000315295">
    <property type="component" value="Unassembled WGS sequence"/>
</dbReference>
<proteinExistence type="predicted"/>
<evidence type="ECO:0000313" key="3">
    <source>
        <dbReference type="Proteomes" id="UP000315295"/>
    </source>
</evidence>
<gene>
    <name evidence="2" type="ORF">C1H46_028142</name>
</gene>
<feature type="region of interest" description="Disordered" evidence="1">
    <location>
        <begin position="1"/>
        <end position="38"/>
    </location>
</feature>
<dbReference type="AlphaFoldDB" id="A0A540LIM0"/>
<reference evidence="2 3" key="1">
    <citation type="journal article" date="2019" name="G3 (Bethesda)">
        <title>Sequencing of a Wild Apple (Malus baccata) Genome Unravels the Differences Between Cultivated and Wild Apple Species Regarding Disease Resistance and Cold Tolerance.</title>
        <authorList>
            <person name="Chen X."/>
        </authorList>
    </citation>
    <scope>NUCLEOTIDE SEQUENCE [LARGE SCALE GENOMIC DNA]</scope>
    <source>
        <strain evidence="3">cv. Shandingzi</strain>
        <tissue evidence="2">Leaves</tissue>
    </source>
</reference>
<sequence length="103" mass="11824">MHPQPKITQESPKEMQPAQITQESLEEMHRQPEISQQSLEEMHCQPEITQESPGRAWLGASLRRFSNQEPVAVSTDSKREESMAASLIFIFGKNVIMFLSHKF</sequence>
<name>A0A540LIM0_MALBA</name>
<evidence type="ECO:0000256" key="1">
    <source>
        <dbReference type="SAM" id="MobiDB-lite"/>
    </source>
</evidence>
<organism evidence="2 3">
    <name type="scientific">Malus baccata</name>
    <name type="common">Siberian crab apple</name>
    <name type="synonym">Pyrus baccata</name>
    <dbReference type="NCBI Taxonomy" id="106549"/>
    <lineage>
        <taxon>Eukaryota</taxon>
        <taxon>Viridiplantae</taxon>
        <taxon>Streptophyta</taxon>
        <taxon>Embryophyta</taxon>
        <taxon>Tracheophyta</taxon>
        <taxon>Spermatophyta</taxon>
        <taxon>Magnoliopsida</taxon>
        <taxon>eudicotyledons</taxon>
        <taxon>Gunneridae</taxon>
        <taxon>Pentapetalae</taxon>
        <taxon>rosids</taxon>
        <taxon>fabids</taxon>
        <taxon>Rosales</taxon>
        <taxon>Rosaceae</taxon>
        <taxon>Amygdaloideae</taxon>
        <taxon>Maleae</taxon>
        <taxon>Malus</taxon>
    </lineage>
</organism>